<proteinExistence type="predicted"/>
<gene>
    <name evidence="2" type="ORF">HHK02_05350</name>
    <name evidence="1" type="ORF">LRLP16767_LR202_02023</name>
</gene>
<reference evidence="1" key="1">
    <citation type="submission" date="2015-10" db="EMBL/GenBank/DDBJ databases">
        <authorList>
            <person name="Gilbert D.G."/>
        </authorList>
    </citation>
    <scope>NUCLEOTIDE SEQUENCE [LARGE SCALE GENOMIC DNA]</scope>
    <source>
        <strain evidence="1">20-2</strain>
    </source>
</reference>
<dbReference type="Proteomes" id="UP000235484">
    <property type="component" value="Unassembled WGS sequence"/>
</dbReference>
<dbReference type="RefSeq" id="WP_086141341.1">
    <property type="nucleotide sequence ID" value="NZ_CALNWZ010000014.1"/>
</dbReference>
<reference evidence="3" key="2">
    <citation type="submission" date="2015-10" db="EMBL/GenBank/DDBJ databases">
        <authorList>
            <person name="Crossman L.C."/>
        </authorList>
    </citation>
    <scope>NUCLEOTIDE SEQUENCE [LARGE SCALE GENOMIC DNA]</scope>
    <source>
        <strain evidence="3">20-2</strain>
    </source>
</reference>
<dbReference type="EMBL" id="CP059275">
    <property type="protein sequence ID" value="QLQ62718.1"/>
    <property type="molecule type" value="Genomic_DNA"/>
</dbReference>
<dbReference type="AlphaFoldDB" id="A0A0U5JZL0"/>
<name>A0A0U5JZL0_LIMRT</name>
<evidence type="ECO:0000313" key="3">
    <source>
        <dbReference type="Proteomes" id="UP000235484"/>
    </source>
</evidence>
<dbReference type="Proteomes" id="UP000510868">
    <property type="component" value="Chromosome"/>
</dbReference>
<organism evidence="1 3">
    <name type="scientific">Limosilactobacillus reuteri</name>
    <name type="common">Lactobacillus reuteri</name>
    <dbReference type="NCBI Taxonomy" id="1598"/>
    <lineage>
        <taxon>Bacteria</taxon>
        <taxon>Bacillati</taxon>
        <taxon>Bacillota</taxon>
        <taxon>Bacilli</taxon>
        <taxon>Lactobacillales</taxon>
        <taxon>Lactobacillaceae</taxon>
        <taxon>Limosilactobacillus</taxon>
    </lineage>
</organism>
<accession>A0A0U5JZL0</accession>
<evidence type="ECO:0000313" key="2">
    <source>
        <dbReference type="EMBL" id="QLQ62718.1"/>
    </source>
</evidence>
<evidence type="ECO:0000313" key="1">
    <source>
        <dbReference type="EMBL" id="CUR42314.1"/>
    </source>
</evidence>
<protein>
    <submittedName>
        <fullName evidence="1">Uncharacterized protein</fullName>
    </submittedName>
</protein>
<dbReference type="EMBL" id="LN887678">
    <property type="protein sequence ID" value="CUR42314.1"/>
    <property type="molecule type" value="Genomic_DNA"/>
</dbReference>
<reference evidence="2 4" key="3">
    <citation type="submission" date="2020-07" db="EMBL/GenBank/DDBJ databases">
        <title>Genome sequence of Lactobacillus reuteri CNEI-KCA3 isolated from the faeces of a reared-broiler chicken, South-East Nigeria, reveals presence of CRISPR arrays.</title>
        <authorList>
            <person name="Anukam K.C."/>
            <person name="Ibezim C.N."/>
            <person name="BeecK W.V."/>
            <person name="Allonsius C."/>
            <person name="Broek M.D."/>
            <person name="Tuyaerts I."/>
            <person name="Attama A."/>
            <person name="Esimone C.O."/>
            <person name="Lebeer S."/>
        </authorList>
    </citation>
    <scope>NUCLEOTIDE SEQUENCE [LARGE SCALE GENOMIC DNA]</scope>
    <source>
        <strain evidence="2 4">CNEI-KCA3</strain>
    </source>
</reference>
<evidence type="ECO:0000313" key="4">
    <source>
        <dbReference type="Proteomes" id="UP000510868"/>
    </source>
</evidence>
<sequence>MDNNNSLLVAKAVAKDELEKVFDKETQLITNQCIASGYKKVMDFYKSAPEWFFEGRGERIIPELKNTAVEFCMMRACDRKLLPFSYDLEKNARKTGQFLKLSSGKASLTINQTQNSRKSSRDAKFRKELLRTFTTSLNLFNLDDEFVPSKYYFEVNHGYQTSKPLFTVAGIPDGNHGWIISKKLNNGFIILSDSEKDDLQTVSKDIEGFQPEEFKEFLNETKDE</sequence>